<organism evidence="1">
    <name type="scientific">Harvfovirus sp</name>
    <dbReference type="NCBI Taxonomy" id="2487768"/>
    <lineage>
        <taxon>Viruses</taxon>
        <taxon>Varidnaviria</taxon>
        <taxon>Bamfordvirae</taxon>
        <taxon>Nucleocytoviricota</taxon>
        <taxon>Megaviricetes</taxon>
        <taxon>Imitervirales</taxon>
        <taxon>Mimiviridae</taxon>
        <taxon>Klosneuvirinae</taxon>
    </lineage>
</organism>
<protein>
    <submittedName>
        <fullName evidence="1">Uncharacterized protein</fullName>
    </submittedName>
</protein>
<sequence>MQSLTPPAAAVPDEPYIHIPKGVTMTLSNIDKKPGCTGNIHVAGGAHLILNNHETFDGANYVHVITGRVKVDDRGTLTCNDKWDLSDIITTETKINQKEELQKYLTKPFEIYTKNILNESPIYSLLVNNSVNMYCTHKKDRYCLVLGLTIIDPEKEKVVLDELFTDIKCFKIEKRFSTKEVNIINEEKKLITKRYKDCLALHLTYEGEDISLITNQLYNVLQKTAILVGVSTNFVAFTDYMCYHTLKELSKYVKPNVKITIKNPCNS</sequence>
<dbReference type="EMBL" id="MK072279">
    <property type="protein sequence ID" value="AYV81498.1"/>
    <property type="molecule type" value="Genomic_DNA"/>
</dbReference>
<accession>A0A3G5A2P6</accession>
<reference evidence="1" key="1">
    <citation type="submission" date="2018-10" db="EMBL/GenBank/DDBJ databases">
        <title>Hidden diversity of soil giant viruses.</title>
        <authorList>
            <person name="Schulz F."/>
            <person name="Alteio L."/>
            <person name="Goudeau D."/>
            <person name="Ryan E.M."/>
            <person name="Malmstrom R.R."/>
            <person name="Blanchard J."/>
            <person name="Woyke T."/>
        </authorList>
    </citation>
    <scope>NUCLEOTIDE SEQUENCE</scope>
    <source>
        <strain evidence="1">HAV1</strain>
    </source>
</reference>
<evidence type="ECO:0000313" key="1">
    <source>
        <dbReference type="EMBL" id="AYV81498.1"/>
    </source>
</evidence>
<gene>
    <name evidence="1" type="ORF">Harvfovirus37_12</name>
</gene>
<name>A0A3G5A2P6_9VIRU</name>
<proteinExistence type="predicted"/>